<dbReference type="EMBL" id="JAEQNC010000001">
    <property type="protein sequence ID" value="MBL0370663.1"/>
    <property type="molecule type" value="Genomic_DNA"/>
</dbReference>
<evidence type="ECO:0000313" key="6">
    <source>
        <dbReference type="Proteomes" id="UP000633219"/>
    </source>
</evidence>
<sequence>MDWDLPERPLVTAPVDLSSVSSEQLVQHLKSCIETGNVAGGLSALSKFVGADGYLLARQELNSENGLDNVLSSDWPFDLVRKRGAELIARLARTTELEKCLSVLQPAFSVATEEGYGLETQSCEYCTIIFNAGRNRYCLMFLCPADVILSQQRLRETAMLTSYFASLMFQDVTKVTREMDLTDRELECLYWIAEGKTSDEIATIIGISKNTINNYITSVMRKTATRTRSEAIAYAVRHNLV</sequence>
<dbReference type="PROSITE" id="PS00622">
    <property type="entry name" value="HTH_LUXR_1"/>
    <property type="match status" value="1"/>
</dbReference>
<evidence type="ECO:0000256" key="2">
    <source>
        <dbReference type="ARBA" id="ARBA00023125"/>
    </source>
</evidence>
<keyword evidence="2" id="KW-0238">DNA-binding</keyword>
<dbReference type="SMART" id="SM00421">
    <property type="entry name" value="HTH_LUXR"/>
    <property type="match status" value="1"/>
</dbReference>
<dbReference type="PROSITE" id="PS50043">
    <property type="entry name" value="HTH_LUXR_2"/>
    <property type="match status" value="1"/>
</dbReference>
<dbReference type="NCBIfam" id="NF047402">
    <property type="entry name" value="TransRegVisN"/>
    <property type="match status" value="1"/>
</dbReference>
<dbReference type="CDD" id="cd06170">
    <property type="entry name" value="LuxR_C_like"/>
    <property type="match status" value="1"/>
</dbReference>
<dbReference type="SUPFAM" id="SSF46894">
    <property type="entry name" value="C-terminal effector domain of the bipartite response regulators"/>
    <property type="match status" value="1"/>
</dbReference>
<feature type="domain" description="HTH luxR-type" evidence="4">
    <location>
        <begin position="174"/>
        <end position="239"/>
    </location>
</feature>
<dbReference type="InterPro" id="IPR000792">
    <property type="entry name" value="Tscrpt_reg_LuxR_C"/>
</dbReference>
<evidence type="ECO:0000259" key="4">
    <source>
        <dbReference type="PROSITE" id="PS50043"/>
    </source>
</evidence>
<proteinExistence type="predicted"/>
<reference evidence="5" key="1">
    <citation type="submission" date="2021-01" db="EMBL/GenBank/DDBJ databases">
        <title>Rhizobium sp. strain KVB221 16S ribosomal RNA gene Genome sequencing and assembly.</title>
        <authorList>
            <person name="Kang M."/>
        </authorList>
    </citation>
    <scope>NUCLEOTIDE SEQUENCE</scope>
    <source>
        <strain evidence="5">KVB221</strain>
    </source>
</reference>
<dbReference type="PANTHER" id="PTHR44688">
    <property type="entry name" value="DNA-BINDING TRANSCRIPTIONAL ACTIVATOR DEVR_DOSR"/>
    <property type="match status" value="1"/>
</dbReference>
<evidence type="ECO:0000256" key="3">
    <source>
        <dbReference type="ARBA" id="ARBA00023163"/>
    </source>
</evidence>
<dbReference type="GO" id="GO:0003677">
    <property type="term" value="F:DNA binding"/>
    <property type="evidence" value="ECO:0007669"/>
    <property type="project" value="UniProtKB-KW"/>
</dbReference>
<keyword evidence="1" id="KW-0805">Transcription regulation</keyword>
<protein>
    <submittedName>
        <fullName evidence="5">Helix-turn-helix transcriptional regulator</fullName>
    </submittedName>
</protein>
<dbReference type="AlphaFoldDB" id="A0A936YIE6"/>
<dbReference type="Pfam" id="PF00196">
    <property type="entry name" value="GerE"/>
    <property type="match status" value="1"/>
</dbReference>
<evidence type="ECO:0000256" key="1">
    <source>
        <dbReference type="ARBA" id="ARBA00023015"/>
    </source>
</evidence>
<dbReference type="GO" id="GO:0006355">
    <property type="term" value="P:regulation of DNA-templated transcription"/>
    <property type="evidence" value="ECO:0007669"/>
    <property type="project" value="InterPro"/>
</dbReference>
<keyword evidence="3" id="KW-0804">Transcription</keyword>
<dbReference type="Proteomes" id="UP000633219">
    <property type="component" value="Unassembled WGS sequence"/>
</dbReference>
<gene>
    <name evidence="5" type="ORF">JJB09_01355</name>
</gene>
<dbReference type="Gene3D" id="1.10.10.10">
    <property type="entry name" value="Winged helix-like DNA-binding domain superfamily/Winged helix DNA-binding domain"/>
    <property type="match status" value="1"/>
</dbReference>
<dbReference type="PANTHER" id="PTHR44688:SF16">
    <property type="entry name" value="DNA-BINDING TRANSCRIPTIONAL ACTIVATOR DEVR_DOSR"/>
    <property type="match status" value="1"/>
</dbReference>
<name>A0A936YIE6_9HYPH</name>
<keyword evidence="6" id="KW-1185">Reference proteome</keyword>
<evidence type="ECO:0000313" key="5">
    <source>
        <dbReference type="EMBL" id="MBL0370663.1"/>
    </source>
</evidence>
<dbReference type="PRINTS" id="PR00038">
    <property type="entry name" value="HTHLUXR"/>
</dbReference>
<comment type="caution">
    <text evidence="5">The sequence shown here is derived from an EMBL/GenBank/DDBJ whole genome shotgun (WGS) entry which is preliminary data.</text>
</comment>
<organism evidence="5 6">
    <name type="scientific">Rhizobium setariae</name>
    <dbReference type="NCBI Taxonomy" id="2801340"/>
    <lineage>
        <taxon>Bacteria</taxon>
        <taxon>Pseudomonadati</taxon>
        <taxon>Pseudomonadota</taxon>
        <taxon>Alphaproteobacteria</taxon>
        <taxon>Hyphomicrobiales</taxon>
        <taxon>Rhizobiaceae</taxon>
        <taxon>Rhizobium/Agrobacterium group</taxon>
        <taxon>Rhizobium</taxon>
    </lineage>
</organism>
<dbReference type="InterPro" id="IPR036388">
    <property type="entry name" value="WH-like_DNA-bd_sf"/>
</dbReference>
<dbReference type="InterPro" id="IPR016032">
    <property type="entry name" value="Sig_transdc_resp-reg_C-effctor"/>
</dbReference>
<accession>A0A936YIE6</accession>